<dbReference type="InterPro" id="IPR037171">
    <property type="entry name" value="NagB/RpiA_transferase-like"/>
</dbReference>
<sequence>MPMKIGTEDFHHRVESGINNAFMRGAVSSAQDHLSSRKLIAAKELGNWEEWRSHGEEIRQHVLENLDFYLYQLSENVANRGGHVYFAKTAADANQYIREVVEKKQAKKVVKSKSMVTEEINLNACLEQAGCKVIETDLGEYILQLDDHDLPSHIVGPAMHKNKEQIREVFVKKLNYQKSDQPEEMALHARETLRNEYLTADAGITGCNFAIAETGSICLVTNEGNADLVTALPKTQITVMGMERLVPTHEELDVLVSLLTRSAVGQKLTSYVTVLSGPRDEGDVDGPEEFHLVIVDNGRSNILGGEFHSILQCIRCAACVNVCPVYRHVGGHSYGSIYSGPIGAVLSPLLGGYDDYKDLPYASTLCGACTEACPVKIPLHELLHKHRQIIVEKEGRAPISEKLVMKAFGLGAASPSLYKLGSKIAPSLMNPFTVGDKISKGPGPLKAWTETREFPAPNKERFRDWFKNRSKGEDK</sequence>
<keyword evidence="4 8" id="KW-0677">Repeat</keyword>
<proteinExistence type="inferred from homology"/>
<dbReference type="Pfam" id="PF02589">
    <property type="entry name" value="LUD_dom"/>
    <property type="match status" value="1"/>
</dbReference>
<keyword evidence="3 8" id="KW-0479">Metal-binding</keyword>
<dbReference type="PANTHER" id="PTHR47153">
    <property type="entry name" value="LACTATE UTILIZATION PROTEIN B"/>
    <property type="match status" value="1"/>
</dbReference>
<evidence type="ECO:0000256" key="8">
    <source>
        <dbReference type="HAMAP-Rule" id="MF_02103"/>
    </source>
</evidence>
<dbReference type="NCBIfam" id="TIGR00273">
    <property type="entry name" value="LutB/LldF family L-lactate oxidation iron-sulfur protein"/>
    <property type="match status" value="1"/>
</dbReference>
<evidence type="ECO:0000259" key="11">
    <source>
        <dbReference type="Pfam" id="PF13183"/>
    </source>
</evidence>
<dbReference type="Pfam" id="PF13183">
    <property type="entry name" value="Fer4_8"/>
    <property type="match status" value="1"/>
</dbReference>
<comment type="similarity">
    <text evidence="8">Belongs to the LutB/YkgF family.</text>
</comment>
<dbReference type="InterPro" id="IPR017896">
    <property type="entry name" value="4Fe4S_Fe-S-bd"/>
</dbReference>
<keyword evidence="6 8" id="KW-0408">Iron</keyword>
<feature type="binding site" evidence="8">
    <location>
        <position position="369"/>
    </location>
    <ligand>
        <name>[4Fe-4S] cluster</name>
        <dbReference type="ChEBI" id="CHEBI:49883"/>
        <label>2</label>
    </ligand>
</feature>
<dbReference type="PROSITE" id="PS00198">
    <property type="entry name" value="4FE4S_FER_1"/>
    <property type="match status" value="1"/>
</dbReference>
<dbReference type="InterPro" id="IPR024185">
    <property type="entry name" value="FTHF_cligase-like_sf"/>
</dbReference>
<evidence type="ECO:0000313" key="12">
    <source>
        <dbReference type="EMBL" id="MED3561333.1"/>
    </source>
</evidence>
<evidence type="ECO:0000259" key="9">
    <source>
        <dbReference type="Pfam" id="PF02589"/>
    </source>
</evidence>
<dbReference type="InterPro" id="IPR024569">
    <property type="entry name" value="LutB_C"/>
</dbReference>
<evidence type="ECO:0000256" key="7">
    <source>
        <dbReference type="ARBA" id="ARBA00023014"/>
    </source>
</evidence>
<dbReference type="InterPro" id="IPR022825">
    <property type="entry name" value="LutB"/>
</dbReference>
<evidence type="ECO:0000256" key="6">
    <source>
        <dbReference type="ARBA" id="ARBA00023004"/>
    </source>
</evidence>
<protein>
    <recommendedName>
        <fullName evidence="8">Lactate utilization protein B</fullName>
    </recommendedName>
</protein>
<accession>A0ABU6N7T0</accession>
<keyword evidence="13" id="KW-1185">Reference proteome</keyword>
<keyword evidence="7 8" id="KW-0411">Iron-sulfur</keyword>
<name>A0ABU6N7T0_9BACI</name>
<keyword evidence="1 8" id="KW-0813">Transport</keyword>
<dbReference type="Gene3D" id="1.10.1060.10">
    <property type="entry name" value="Alpha-helical ferredoxin"/>
    <property type="match status" value="1"/>
</dbReference>
<evidence type="ECO:0000256" key="3">
    <source>
        <dbReference type="ARBA" id="ARBA00022723"/>
    </source>
</evidence>
<feature type="binding site" evidence="8">
    <location>
        <position position="323"/>
    </location>
    <ligand>
        <name>[4Fe-4S] cluster</name>
        <dbReference type="ChEBI" id="CHEBI:49883"/>
        <label>2</label>
    </ligand>
</feature>
<dbReference type="SUPFAM" id="SSF100950">
    <property type="entry name" value="NagB/RpiA/CoA transferase-like"/>
    <property type="match status" value="1"/>
</dbReference>
<evidence type="ECO:0000256" key="1">
    <source>
        <dbReference type="ARBA" id="ARBA00022448"/>
    </source>
</evidence>
<dbReference type="PANTHER" id="PTHR47153:SF2">
    <property type="entry name" value="LACTATE UTILIZATION PROTEIN B"/>
    <property type="match status" value="1"/>
</dbReference>
<evidence type="ECO:0000259" key="10">
    <source>
        <dbReference type="Pfam" id="PF11870"/>
    </source>
</evidence>
<dbReference type="InterPro" id="IPR017900">
    <property type="entry name" value="4Fe4S_Fe_S_CS"/>
</dbReference>
<feature type="binding site" evidence="8">
    <location>
        <position position="316"/>
    </location>
    <ligand>
        <name>[4Fe-4S] cluster</name>
        <dbReference type="ChEBI" id="CHEBI:49883"/>
        <label>1</label>
    </ligand>
</feature>
<dbReference type="Pfam" id="PF11870">
    <property type="entry name" value="LutB_C"/>
    <property type="match status" value="1"/>
</dbReference>
<feature type="binding site" evidence="8">
    <location>
        <position position="366"/>
    </location>
    <ligand>
        <name>[4Fe-4S] cluster</name>
        <dbReference type="ChEBI" id="CHEBI:49883"/>
        <label>2</label>
    </ligand>
</feature>
<evidence type="ECO:0000313" key="13">
    <source>
        <dbReference type="Proteomes" id="UP001330749"/>
    </source>
</evidence>
<reference evidence="12 13" key="1">
    <citation type="submission" date="2023-03" db="EMBL/GenBank/DDBJ databases">
        <title>Bacillus Genome Sequencing.</title>
        <authorList>
            <person name="Dunlap C."/>
        </authorList>
    </citation>
    <scope>NUCLEOTIDE SEQUENCE [LARGE SCALE GENOMIC DNA]</scope>
    <source>
        <strain evidence="12 13">B-14544</strain>
    </source>
</reference>
<feature type="domain" description="LUD" evidence="9">
    <location>
        <begin position="72"/>
        <end position="295"/>
    </location>
</feature>
<organism evidence="12 13">
    <name type="scientific">Bacillus xiapuensis</name>
    <dbReference type="NCBI Taxonomy" id="2014075"/>
    <lineage>
        <taxon>Bacteria</taxon>
        <taxon>Bacillati</taxon>
        <taxon>Bacillota</taxon>
        <taxon>Bacilli</taxon>
        <taxon>Bacillales</taxon>
        <taxon>Bacillaceae</taxon>
        <taxon>Bacillus</taxon>
    </lineage>
</organism>
<dbReference type="InterPro" id="IPR003741">
    <property type="entry name" value="LUD_dom"/>
</dbReference>
<evidence type="ECO:0000256" key="5">
    <source>
        <dbReference type="ARBA" id="ARBA00022982"/>
    </source>
</evidence>
<feature type="binding site" evidence="8">
    <location>
        <position position="313"/>
    </location>
    <ligand>
        <name>[4Fe-4S] cluster</name>
        <dbReference type="ChEBI" id="CHEBI:49883"/>
        <label>1</label>
    </ligand>
</feature>
<dbReference type="Proteomes" id="UP001330749">
    <property type="component" value="Unassembled WGS sequence"/>
</dbReference>
<gene>
    <name evidence="8" type="primary">lutB</name>
    <name evidence="12" type="ORF">P4447_02065</name>
</gene>
<dbReference type="EMBL" id="JARMQG010000015">
    <property type="protein sequence ID" value="MED3561333.1"/>
    <property type="molecule type" value="Genomic_DNA"/>
</dbReference>
<feature type="binding site" evidence="8">
    <location>
        <position position="373"/>
    </location>
    <ligand>
        <name>[4Fe-4S] cluster</name>
        <dbReference type="ChEBI" id="CHEBI:49883"/>
        <label>1</label>
    </ligand>
</feature>
<feature type="domain" description="4Fe-4S ferredoxin-type" evidence="11">
    <location>
        <begin position="310"/>
        <end position="377"/>
    </location>
</feature>
<dbReference type="SUPFAM" id="SSF46548">
    <property type="entry name" value="alpha-helical ferredoxin"/>
    <property type="match status" value="1"/>
</dbReference>
<dbReference type="InterPro" id="IPR004452">
    <property type="entry name" value="LutB/LldF"/>
</dbReference>
<keyword evidence="5 8" id="KW-0249">Electron transport</keyword>
<feature type="domain" description="Lactate utilization protein B C-terminal" evidence="10">
    <location>
        <begin position="384"/>
        <end position="470"/>
    </location>
</feature>
<comment type="caution">
    <text evidence="12">The sequence shown here is derived from an EMBL/GenBank/DDBJ whole genome shotgun (WGS) entry which is preliminary data.</text>
</comment>
<comment type="function">
    <text evidence="8">Is involved in L-lactate degradation and allows cells to grow with lactate as the sole carbon source. Has probably a role as an electron transporter during oxidation of L-lactate.</text>
</comment>
<dbReference type="InterPro" id="IPR009051">
    <property type="entry name" value="Helical_ferredxn"/>
</dbReference>
<dbReference type="RefSeq" id="WP_327966186.1">
    <property type="nucleotide sequence ID" value="NZ_JARMQG010000015.1"/>
</dbReference>
<evidence type="ECO:0000256" key="2">
    <source>
        <dbReference type="ARBA" id="ARBA00022485"/>
    </source>
</evidence>
<evidence type="ECO:0000256" key="4">
    <source>
        <dbReference type="ARBA" id="ARBA00022737"/>
    </source>
</evidence>
<dbReference type="Gene3D" id="3.40.50.10420">
    <property type="entry name" value="NagB/RpiA/CoA transferase-like"/>
    <property type="match status" value="1"/>
</dbReference>
<keyword evidence="2 8" id="KW-0004">4Fe-4S</keyword>
<feature type="binding site" evidence="8">
    <location>
        <position position="319"/>
    </location>
    <ligand>
        <name>[4Fe-4S] cluster</name>
        <dbReference type="ChEBI" id="CHEBI:49883"/>
        <label>1</label>
    </ligand>
</feature>
<dbReference type="HAMAP" id="MF_02103">
    <property type="entry name" value="LutB"/>
    <property type="match status" value="1"/>
</dbReference>